<proteinExistence type="predicted"/>
<organism evidence="2 3">
    <name type="scientific">Paenibacillus methanolicus</name>
    <dbReference type="NCBI Taxonomy" id="582686"/>
    <lineage>
        <taxon>Bacteria</taxon>
        <taxon>Bacillati</taxon>
        <taxon>Bacillota</taxon>
        <taxon>Bacilli</taxon>
        <taxon>Bacillales</taxon>
        <taxon>Paenibacillaceae</taxon>
        <taxon>Paenibacillus</taxon>
    </lineage>
</organism>
<sequence length="376" mass="40706">MSLQENAKQEVSVAPLFEPFESAGFQLANRIVMAPMTRGFSPKGVPGQDVADYYSRRAANGVGLIVTEGTLINHPAAGASPNWPNFHGEEALQGWANVVQAVHDAGGRIIPQLWHVGMARPVGSEPNPEAPPVGPSGLDLEGNPVNEPLTEEEIGALVAAFAQAAADAKRVGFDGIELHGAHGYLIDQFFWERTNRRDDRYGGDLVGRTSFAAEVIRACRAAVGPDFPIVLRFSQWKSSDYTAKLAATPEELGQFLAPLVDAGVDVFHCSTRRFWEPEFEGSDLNLAGWTKKLTGKPVISVGSVGLDGDFMDYFRKGASSEVERIDGLLERLEAGEFDLVAVGRALLADPAWAAKIREGRNDELVPFTMEATKTLY</sequence>
<dbReference type="EMBL" id="VNHS01000006">
    <property type="protein sequence ID" value="TYP73982.1"/>
    <property type="molecule type" value="Genomic_DNA"/>
</dbReference>
<dbReference type="GO" id="GO:0005829">
    <property type="term" value="C:cytosol"/>
    <property type="evidence" value="ECO:0007669"/>
    <property type="project" value="TreeGrafter"/>
</dbReference>
<evidence type="ECO:0000313" key="3">
    <source>
        <dbReference type="Proteomes" id="UP000323257"/>
    </source>
</evidence>
<feature type="domain" description="NADH:flavin oxidoreductase/NADH oxidase N-terminal" evidence="1">
    <location>
        <begin position="16"/>
        <end position="363"/>
    </location>
</feature>
<protein>
    <submittedName>
        <fullName evidence="2">2,4-dienoyl-CoA reductase-like NADH-dependent reductase (Old Yellow Enzyme family)</fullName>
    </submittedName>
</protein>
<comment type="caution">
    <text evidence="2">The sequence shown here is derived from an EMBL/GenBank/DDBJ whole genome shotgun (WGS) entry which is preliminary data.</text>
</comment>
<dbReference type="Pfam" id="PF00724">
    <property type="entry name" value="Oxidored_FMN"/>
    <property type="match status" value="1"/>
</dbReference>
<reference evidence="2 3" key="1">
    <citation type="submission" date="2019-07" db="EMBL/GenBank/DDBJ databases">
        <title>Genomic Encyclopedia of Type Strains, Phase III (KMG-III): the genomes of soil and plant-associated and newly described type strains.</title>
        <authorList>
            <person name="Whitman W."/>
        </authorList>
    </citation>
    <scope>NUCLEOTIDE SEQUENCE [LARGE SCALE GENOMIC DNA]</scope>
    <source>
        <strain evidence="2 3">BL24</strain>
    </source>
</reference>
<dbReference type="InterPro" id="IPR045247">
    <property type="entry name" value="Oye-like"/>
</dbReference>
<accession>A0A5S5C679</accession>
<dbReference type="PANTHER" id="PTHR22893">
    <property type="entry name" value="NADH OXIDOREDUCTASE-RELATED"/>
    <property type="match status" value="1"/>
</dbReference>
<keyword evidence="3" id="KW-1185">Reference proteome</keyword>
<dbReference type="CDD" id="cd04747">
    <property type="entry name" value="OYE_like_5_FMN"/>
    <property type="match status" value="1"/>
</dbReference>
<dbReference type="RefSeq" id="WP_148930402.1">
    <property type="nucleotide sequence ID" value="NZ_VNHS01000006.1"/>
</dbReference>
<dbReference type="GO" id="GO:0010181">
    <property type="term" value="F:FMN binding"/>
    <property type="evidence" value="ECO:0007669"/>
    <property type="project" value="InterPro"/>
</dbReference>
<dbReference type="SUPFAM" id="SSF51395">
    <property type="entry name" value="FMN-linked oxidoreductases"/>
    <property type="match status" value="1"/>
</dbReference>
<dbReference type="OrthoDB" id="9772736at2"/>
<dbReference type="PANTHER" id="PTHR22893:SF55">
    <property type="entry name" value="OXIDOREDUCTASE-RELATED"/>
    <property type="match status" value="1"/>
</dbReference>
<dbReference type="Gene3D" id="3.20.20.70">
    <property type="entry name" value="Aldolase class I"/>
    <property type="match status" value="1"/>
</dbReference>
<evidence type="ECO:0000313" key="2">
    <source>
        <dbReference type="EMBL" id="TYP73982.1"/>
    </source>
</evidence>
<dbReference type="FunFam" id="3.20.20.70:FF:000262">
    <property type="entry name" value="NADH:flavin oxidoreductase"/>
    <property type="match status" value="1"/>
</dbReference>
<dbReference type="GO" id="GO:0016491">
    <property type="term" value="F:oxidoreductase activity"/>
    <property type="evidence" value="ECO:0007669"/>
    <property type="project" value="InterPro"/>
</dbReference>
<dbReference type="InterPro" id="IPR001155">
    <property type="entry name" value="OxRdtase_FMN_N"/>
</dbReference>
<dbReference type="InterPro" id="IPR013785">
    <property type="entry name" value="Aldolase_TIM"/>
</dbReference>
<name>A0A5S5C679_9BACL</name>
<evidence type="ECO:0000259" key="1">
    <source>
        <dbReference type="Pfam" id="PF00724"/>
    </source>
</evidence>
<dbReference type="Proteomes" id="UP000323257">
    <property type="component" value="Unassembled WGS sequence"/>
</dbReference>
<dbReference type="AlphaFoldDB" id="A0A5S5C679"/>
<gene>
    <name evidence="2" type="ORF">BCM02_106263</name>
</gene>